<accession>A0A1L9RXM3</accession>
<dbReference type="Proteomes" id="UP000184383">
    <property type="component" value="Unassembled WGS sequence"/>
</dbReference>
<gene>
    <name evidence="2" type="ORF">ASPWEDRAFT_169434</name>
</gene>
<protein>
    <recommendedName>
        <fullName evidence="1">HNH nuclease domain-containing protein</fullName>
    </recommendedName>
</protein>
<dbReference type="Pfam" id="PF13391">
    <property type="entry name" value="HNH_2"/>
    <property type="match status" value="1"/>
</dbReference>
<dbReference type="GeneID" id="63746310"/>
<evidence type="ECO:0000313" key="2">
    <source>
        <dbReference type="EMBL" id="OJJ39597.1"/>
    </source>
</evidence>
<name>A0A1L9RXM3_ASPWE</name>
<dbReference type="RefSeq" id="XP_040693273.1">
    <property type="nucleotide sequence ID" value="XM_040830462.1"/>
</dbReference>
<evidence type="ECO:0000313" key="3">
    <source>
        <dbReference type="Proteomes" id="UP000184383"/>
    </source>
</evidence>
<dbReference type="VEuPathDB" id="FungiDB:ASPWEDRAFT_169434"/>
<dbReference type="STRING" id="1073089.A0A1L9RXM3"/>
<dbReference type="AlphaFoldDB" id="A0A1L9RXM3"/>
<dbReference type="OrthoDB" id="2142759at2759"/>
<feature type="domain" description="HNH nuclease" evidence="1">
    <location>
        <begin position="119"/>
        <end position="193"/>
    </location>
</feature>
<dbReference type="EMBL" id="KV878210">
    <property type="protein sequence ID" value="OJJ39597.1"/>
    <property type="molecule type" value="Genomic_DNA"/>
</dbReference>
<proteinExistence type="predicted"/>
<keyword evidence="3" id="KW-1185">Reference proteome</keyword>
<dbReference type="InterPro" id="IPR003615">
    <property type="entry name" value="HNH_nuc"/>
</dbReference>
<reference evidence="3" key="1">
    <citation type="journal article" date="2017" name="Genome Biol.">
        <title>Comparative genomics reveals high biological diversity and specific adaptations in the industrially and medically important fungal genus Aspergillus.</title>
        <authorList>
            <person name="de Vries R.P."/>
            <person name="Riley R."/>
            <person name="Wiebenga A."/>
            <person name="Aguilar-Osorio G."/>
            <person name="Amillis S."/>
            <person name="Uchima C.A."/>
            <person name="Anderluh G."/>
            <person name="Asadollahi M."/>
            <person name="Askin M."/>
            <person name="Barry K."/>
            <person name="Battaglia E."/>
            <person name="Bayram O."/>
            <person name="Benocci T."/>
            <person name="Braus-Stromeyer S.A."/>
            <person name="Caldana C."/>
            <person name="Canovas D."/>
            <person name="Cerqueira G.C."/>
            <person name="Chen F."/>
            <person name="Chen W."/>
            <person name="Choi C."/>
            <person name="Clum A."/>
            <person name="Dos Santos R.A."/>
            <person name="Damasio A.R."/>
            <person name="Diallinas G."/>
            <person name="Emri T."/>
            <person name="Fekete E."/>
            <person name="Flipphi M."/>
            <person name="Freyberg S."/>
            <person name="Gallo A."/>
            <person name="Gournas C."/>
            <person name="Habgood R."/>
            <person name="Hainaut M."/>
            <person name="Harispe M.L."/>
            <person name="Henrissat B."/>
            <person name="Hilden K.S."/>
            <person name="Hope R."/>
            <person name="Hossain A."/>
            <person name="Karabika E."/>
            <person name="Karaffa L."/>
            <person name="Karanyi Z."/>
            <person name="Krasevec N."/>
            <person name="Kuo A."/>
            <person name="Kusch H."/>
            <person name="LaButti K."/>
            <person name="Lagendijk E.L."/>
            <person name="Lapidus A."/>
            <person name="Levasseur A."/>
            <person name="Lindquist E."/>
            <person name="Lipzen A."/>
            <person name="Logrieco A.F."/>
            <person name="MacCabe A."/>
            <person name="Maekelae M.R."/>
            <person name="Malavazi I."/>
            <person name="Melin P."/>
            <person name="Meyer V."/>
            <person name="Mielnichuk N."/>
            <person name="Miskei M."/>
            <person name="Molnar A.P."/>
            <person name="Mule G."/>
            <person name="Ngan C.Y."/>
            <person name="Orejas M."/>
            <person name="Orosz E."/>
            <person name="Ouedraogo J.P."/>
            <person name="Overkamp K.M."/>
            <person name="Park H.-S."/>
            <person name="Perrone G."/>
            <person name="Piumi F."/>
            <person name="Punt P.J."/>
            <person name="Ram A.F."/>
            <person name="Ramon A."/>
            <person name="Rauscher S."/>
            <person name="Record E."/>
            <person name="Riano-Pachon D.M."/>
            <person name="Robert V."/>
            <person name="Roehrig J."/>
            <person name="Ruller R."/>
            <person name="Salamov A."/>
            <person name="Salih N.S."/>
            <person name="Samson R.A."/>
            <person name="Sandor E."/>
            <person name="Sanguinetti M."/>
            <person name="Schuetze T."/>
            <person name="Sepcic K."/>
            <person name="Shelest E."/>
            <person name="Sherlock G."/>
            <person name="Sophianopoulou V."/>
            <person name="Squina F.M."/>
            <person name="Sun H."/>
            <person name="Susca A."/>
            <person name="Todd R.B."/>
            <person name="Tsang A."/>
            <person name="Unkles S.E."/>
            <person name="van de Wiele N."/>
            <person name="van Rossen-Uffink D."/>
            <person name="Oliveira J.V."/>
            <person name="Vesth T.C."/>
            <person name="Visser J."/>
            <person name="Yu J.-H."/>
            <person name="Zhou M."/>
            <person name="Andersen M.R."/>
            <person name="Archer D.B."/>
            <person name="Baker S.E."/>
            <person name="Benoit I."/>
            <person name="Brakhage A.A."/>
            <person name="Braus G.H."/>
            <person name="Fischer R."/>
            <person name="Frisvad J.C."/>
            <person name="Goldman G.H."/>
            <person name="Houbraken J."/>
            <person name="Oakley B."/>
            <person name="Pocsi I."/>
            <person name="Scazzocchio C."/>
            <person name="Seiboth B."/>
            <person name="vanKuyk P.A."/>
            <person name="Wortman J."/>
            <person name="Dyer P.S."/>
            <person name="Grigoriev I.V."/>
        </authorList>
    </citation>
    <scope>NUCLEOTIDE SEQUENCE [LARGE SCALE GENOMIC DNA]</scope>
    <source>
        <strain evidence="3">DTO 134E9</strain>
    </source>
</reference>
<evidence type="ECO:0000259" key="1">
    <source>
        <dbReference type="Pfam" id="PF13391"/>
    </source>
</evidence>
<sequence>MPSTRSRGRNVWIEFSSAPGHIQGGLRAPSNLTATQFLDMLHVVFSAPGGFYARLRDSNTPLIASNQLIEYGYYILTPHLPGHQMQTCNERFFQRTLSLTDTRRDVAFRDQVRERDGRCVITHQINHDADYDEWFGFEAAHIFPLALDPIFISHGFSQLITHNHPPGINSPQNGILLQSHIHQLWDNYVIAVNPHDGYKVQAFSRTAWQHHGKVLHPTCRQSGNPTSVVDALLRWHYEQAVLCNMRGAGEPAFEHDFPLGTDMMGEIREGPQPAERMETELFSRLYGYGEA</sequence>
<organism evidence="2 3">
    <name type="scientific">Aspergillus wentii DTO 134E9</name>
    <dbReference type="NCBI Taxonomy" id="1073089"/>
    <lineage>
        <taxon>Eukaryota</taxon>
        <taxon>Fungi</taxon>
        <taxon>Dikarya</taxon>
        <taxon>Ascomycota</taxon>
        <taxon>Pezizomycotina</taxon>
        <taxon>Eurotiomycetes</taxon>
        <taxon>Eurotiomycetidae</taxon>
        <taxon>Eurotiales</taxon>
        <taxon>Aspergillaceae</taxon>
        <taxon>Aspergillus</taxon>
        <taxon>Aspergillus subgen. Cremei</taxon>
    </lineage>
</organism>